<dbReference type="Proteomes" id="UP001275436">
    <property type="component" value="Unassembled WGS sequence"/>
</dbReference>
<evidence type="ECO:0000313" key="2">
    <source>
        <dbReference type="Proteomes" id="UP001275436"/>
    </source>
</evidence>
<accession>A0ABQ5TPL5</accession>
<keyword evidence="2" id="KW-1185">Reference proteome</keyword>
<dbReference type="EMBL" id="BSKO01000001">
    <property type="protein sequence ID" value="GLO68132.1"/>
    <property type="molecule type" value="Genomic_DNA"/>
</dbReference>
<organism evidence="1 2">
    <name type="scientific">Oceanobacillus kimchii</name>
    <dbReference type="NCBI Taxonomy" id="746691"/>
    <lineage>
        <taxon>Bacteria</taxon>
        <taxon>Bacillati</taxon>
        <taxon>Bacillota</taxon>
        <taxon>Bacilli</taxon>
        <taxon>Bacillales</taxon>
        <taxon>Bacillaceae</taxon>
        <taxon>Oceanobacillus</taxon>
    </lineage>
</organism>
<proteinExistence type="predicted"/>
<sequence>MLMHRGSTYASLPQDKEDLDSIAPHAENRFLIFKDSPYISYAYFSYHPRDIAS</sequence>
<gene>
    <name evidence="1" type="ORF">MACH08_39160</name>
</gene>
<protein>
    <submittedName>
        <fullName evidence="1">Uncharacterized protein</fullName>
    </submittedName>
</protein>
<evidence type="ECO:0000313" key="1">
    <source>
        <dbReference type="EMBL" id="GLO68132.1"/>
    </source>
</evidence>
<reference evidence="1 2" key="1">
    <citation type="submission" date="2023-02" db="EMBL/GenBank/DDBJ databases">
        <title>Oceanobacillus kimchii IFOP_LL358 isolated form Alexandrium catenella lab strain.</title>
        <authorList>
            <person name="Gajardo G."/>
            <person name="Ueki S."/>
            <person name="Maruyama F."/>
        </authorList>
    </citation>
    <scope>NUCLEOTIDE SEQUENCE [LARGE SCALE GENOMIC DNA]</scope>
    <source>
        <strain evidence="1 2">IFOP_LL358</strain>
    </source>
</reference>
<name>A0ABQ5TPL5_9BACI</name>
<comment type="caution">
    <text evidence="1">The sequence shown here is derived from an EMBL/GenBank/DDBJ whole genome shotgun (WGS) entry which is preliminary data.</text>
</comment>